<reference evidence="2" key="1">
    <citation type="journal article" date="2023" name="Hortic. Res.">
        <title>A chromosome-level phased genome enabling allele-level studies in sweet orange: a case study on citrus Huanglongbing tolerance.</title>
        <authorList>
            <person name="Wu B."/>
            <person name="Yu Q."/>
            <person name="Deng Z."/>
            <person name="Duan Y."/>
            <person name="Luo F."/>
            <person name="Gmitter F. Jr."/>
        </authorList>
    </citation>
    <scope>NUCLEOTIDE SEQUENCE [LARGE SCALE GENOMIC DNA]</scope>
    <source>
        <strain evidence="2">cv. Valencia</strain>
    </source>
</reference>
<sequence>MSVGLLGRESVVSGTITGWALAPYIFLTLQRLPRSIVEQILLVPISSEEPDLIRWDLSPDGTFHLQTAWELVRCTRPRDEVYSIIWQRHIPSRVSFFLWRLLHGFLATDDALCLRGFHMVSRCVCGREAETLGHHFLDCPRTRYICGHYQRILGMRELGFLSPRALPPIWRRRAPSRNHLWVLMPCFILWQVWKARNAYRFHSQSFLTDAVIFQVGFDLKLTGSVLGFKPPQLKGVLDSQILEGLRVLVPPRRPIRLVAWTRPSPGVATRFLR</sequence>
<name>A0ACB8K6C3_CITSI</name>
<accession>A0ACB8K6C3</accession>
<evidence type="ECO:0000313" key="2">
    <source>
        <dbReference type="Proteomes" id="UP000829398"/>
    </source>
</evidence>
<dbReference type="EMBL" id="CM039174">
    <property type="protein sequence ID" value="KAH9750081.1"/>
    <property type="molecule type" value="Genomic_DNA"/>
</dbReference>
<gene>
    <name evidence="1" type="ORF">KPL71_013738</name>
</gene>
<organism evidence="1 2">
    <name type="scientific">Citrus sinensis</name>
    <name type="common">Sweet orange</name>
    <name type="synonym">Citrus aurantium var. sinensis</name>
    <dbReference type="NCBI Taxonomy" id="2711"/>
    <lineage>
        <taxon>Eukaryota</taxon>
        <taxon>Viridiplantae</taxon>
        <taxon>Streptophyta</taxon>
        <taxon>Embryophyta</taxon>
        <taxon>Tracheophyta</taxon>
        <taxon>Spermatophyta</taxon>
        <taxon>Magnoliopsida</taxon>
        <taxon>eudicotyledons</taxon>
        <taxon>Gunneridae</taxon>
        <taxon>Pentapetalae</taxon>
        <taxon>rosids</taxon>
        <taxon>malvids</taxon>
        <taxon>Sapindales</taxon>
        <taxon>Rutaceae</taxon>
        <taxon>Aurantioideae</taxon>
        <taxon>Citrus</taxon>
    </lineage>
</organism>
<protein>
    <submittedName>
        <fullName evidence="1">Zf-RVT domain-containing protein</fullName>
    </submittedName>
</protein>
<evidence type="ECO:0000313" key="1">
    <source>
        <dbReference type="EMBL" id="KAH9750081.1"/>
    </source>
</evidence>
<proteinExistence type="predicted"/>
<dbReference type="Proteomes" id="UP000829398">
    <property type="component" value="Chromosome 5"/>
</dbReference>
<keyword evidence="2" id="KW-1185">Reference proteome</keyword>
<comment type="caution">
    <text evidence="1">The sequence shown here is derived from an EMBL/GenBank/DDBJ whole genome shotgun (WGS) entry which is preliminary data.</text>
</comment>